<evidence type="ECO:0000313" key="6">
    <source>
        <dbReference type="EMBL" id="EJK50432.1"/>
    </source>
</evidence>
<dbReference type="SUPFAM" id="SSF117074">
    <property type="entry name" value="Hypothetical protein PA1324"/>
    <property type="match status" value="1"/>
</dbReference>
<keyword evidence="3" id="KW-0732">Signal</keyword>
<comment type="subcellular location">
    <subcellularLocation>
        <location evidence="1">Secreted</location>
    </subcellularLocation>
</comment>
<organism evidence="6 7">
    <name type="scientific">Thalassiosira oceanica</name>
    <name type="common">Marine diatom</name>
    <dbReference type="NCBI Taxonomy" id="159749"/>
    <lineage>
        <taxon>Eukaryota</taxon>
        <taxon>Sar</taxon>
        <taxon>Stramenopiles</taxon>
        <taxon>Ochrophyta</taxon>
        <taxon>Bacillariophyta</taxon>
        <taxon>Coscinodiscophyceae</taxon>
        <taxon>Thalassiosirophycidae</taxon>
        <taxon>Thalassiosirales</taxon>
        <taxon>Thalassiosiraceae</taxon>
        <taxon>Thalassiosira</taxon>
    </lineage>
</organism>
<feature type="compositionally biased region" description="Low complexity" evidence="4">
    <location>
        <begin position="95"/>
        <end position="108"/>
    </location>
</feature>
<reference evidence="6 7" key="1">
    <citation type="journal article" date="2012" name="Genome Biol.">
        <title>Genome and low-iron response of an oceanic diatom adapted to chronic iron limitation.</title>
        <authorList>
            <person name="Lommer M."/>
            <person name="Specht M."/>
            <person name="Roy A.S."/>
            <person name="Kraemer L."/>
            <person name="Andreson R."/>
            <person name="Gutowska M.A."/>
            <person name="Wolf J."/>
            <person name="Bergner S.V."/>
            <person name="Schilhabel M.B."/>
            <person name="Klostermeier U.C."/>
            <person name="Beiko R.G."/>
            <person name="Rosenstiel P."/>
            <person name="Hippler M."/>
            <person name="Laroche J."/>
        </authorList>
    </citation>
    <scope>NUCLEOTIDE SEQUENCE [LARGE SCALE GENOMIC DNA]</scope>
    <source>
        <strain evidence="6 7">CCMP1005</strain>
    </source>
</reference>
<comment type="caution">
    <text evidence="6">The sequence shown here is derived from an EMBL/GenBank/DDBJ whole genome shotgun (WGS) entry which is preliminary data.</text>
</comment>
<protein>
    <recommendedName>
        <fullName evidence="5">SD-repeat containing protein B domain-containing protein</fullName>
    </recommendedName>
</protein>
<proteinExistence type="predicted"/>
<dbReference type="InterPro" id="IPR013783">
    <property type="entry name" value="Ig-like_fold"/>
</dbReference>
<evidence type="ECO:0000313" key="7">
    <source>
        <dbReference type="Proteomes" id="UP000266841"/>
    </source>
</evidence>
<evidence type="ECO:0000256" key="1">
    <source>
        <dbReference type="ARBA" id="ARBA00004613"/>
    </source>
</evidence>
<evidence type="ECO:0000259" key="5">
    <source>
        <dbReference type="Pfam" id="PF17210"/>
    </source>
</evidence>
<sequence>EQQDLAEKARRINSQTDLEADAPSRLESSVGNPGGAVLPGSELVLPDLREVDLYDWEGRGYGELRDAHELSPVRTNLRASDQGMAVPPTGGGQGQASSSSSRALGAESRGVEHDPSSVMAEAYTVPDAPVFTASIVVPWYTYTFYVFGGIVWSDLNKNGLYEVGEPLIDEVFVKLRRCESGTMVDATATGKYVYDATAAGMELIPEGEYSLSHISLEKEEKYFIGPLSRPGSDVVTPEGRKGKTECFTLDADNNVITLNAGIVRTDIESPAK</sequence>
<feature type="region of interest" description="Disordered" evidence="4">
    <location>
        <begin position="81"/>
        <end position="112"/>
    </location>
</feature>
<accession>K0RUQ4</accession>
<keyword evidence="2" id="KW-0964">Secreted</keyword>
<feature type="domain" description="SD-repeat containing protein B" evidence="5">
    <location>
        <begin position="147"/>
        <end position="261"/>
    </location>
</feature>
<evidence type="ECO:0000256" key="3">
    <source>
        <dbReference type="ARBA" id="ARBA00022729"/>
    </source>
</evidence>
<dbReference type="InterPro" id="IPR033764">
    <property type="entry name" value="Sdr_B"/>
</dbReference>
<evidence type="ECO:0000256" key="4">
    <source>
        <dbReference type="SAM" id="MobiDB-lite"/>
    </source>
</evidence>
<dbReference type="AlphaFoldDB" id="K0RUQ4"/>
<dbReference type="Gene3D" id="2.60.40.10">
    <property type="entry name" value="Immunoglobulins"/>
    <property type="match status" value="1"/>
</dbReference>
<evidence type="ECO:0000256" key="2">
    <source>
        <dbReference type="ARBA" id="ARBA00022525"/>
    </source>
</evidence>
<dbReference type="GO" id="GO:0005576">
    <property type="term" value="C:extracellular region"/>
    <property type="evidence" value="ECO:0007669"/>
    <property type="project" value="UniProtKB-SubCell"/>
</dbReference>
<name>K0RUQ4_THAOC</name>
<keyword evidence="7" id="KW-1185">Reference proteome</keyword>
<dbReference type="Proteomes" id="UP000266841">
    <property type="component" value="Unassembled WGS sequence"/>
</dbReference>
<dbReference type="EMBL" id="AGNL01043725">
    <property type="protein sequence ID" value="EJK50432.1"/>
    <property type="molecule type" value="Genomic_DNA"/>
</dbReference>
<feature type="compositionally biased region" description="Basic and acidic residues" evidence="4">
    <location>
        <begin position="1"/>
        <end position="10"/>
    </location>
</feature>
<feature type="region of interest" description="Disordered" evidence="4">
    <location>
        <begin position="1"/>
        <end position="41"/>
    </location>
</feature>
<gene>
    <name evidence="6" type="ORF">THAOC_30601</name>
</gene>
<dbReference type="Pfam" id="PF17210">
    <property type="entry name" value="SdrD_B"/>
    <property type="match status" value="1"/>
</dbReference>
<feature type="non-terminal residue" evidence="6">
    <location>
        <position position="1"/>
    </location>
</feature>